<keyword evidence="10" id="KW-0067">ATP-binding</keyword>
<evidence type="ECO:0000256" key="9">
    <source>
        <dbReference type="ARBA" id="ARBA00022777"/>
    </source>
</evidence>
<evidence type="ECO:0000256" key="11">
    <source>
        <dbReference type="ARBA" id="ARBA00022989"/>
    </source>
</evidence>
<dbReference type="InterPro" id="IPR036890">
    <property type="entry name" value="HATPase_C_sf"/>
</dbReference>
<dbReference type="GO" id="GO:0071555">
    <property type="term" value="P:cell wall organization"/>
    <property type="evidence" value="ECO:0007669"/>
    <property type="project" value="InterPro"/>
</dbReference>
<dbReference type="Pfam" id="PF07694">
    <property type="entry name" value="5TM-5TMR_LYT"/>
    <property type="match status" value="1"/>
</dbReference>
<dbReference type="InterPro" id="IPR036097">
    <property type="entry name" value="HisK_dim/P_sf"/>
</dbReference>
<dbReference type="SMART" id="SM00388">
    <property type="entry name" value="HisKA"/>
    <property type="match status" value="1"/>
</dbReference>
<dbReference type="InterPro" id="IPR005467">
    <property type="entry name" value="His_kinase_dom"/>
</dbReference>
<evidence type="ECO:0000256" key="13">
    <source>
        <dbReference type="ARBA" id="ARBA00023136"/>
    </source>
</evidence>
<dbReference type="Pfam" id="PF00512">
    <property type="entry name" value="HisKA"/>
    <property type="match status" value="1"/>
</dbReference>
<evidence type="ECO:0000256" key="3">
    <source>
        <dbReference type="ARBA" id="ARBA00012438"/>
    </source>
</evidence>
<proteinExistence type="predicted"/>
<organism evidence="16 17">
    <name type="scientific">Alteribacter keqinensis</name>
    <dbReference type="NCBI Taxonomy" id="2483800"/>
    <lineage>
        <taxon>Bacteria</taxon>
        <taxon>Bacillati</taxon>
        <taxon>Bacillota</taxon>
        <taxon>Bacilli</taxon>
        <taxon>Bacillales</taxon>
        <taxon>Bacillaceae</taxon>
        <taxon>Alteribacter</taxon>
    </lineage>
</organism>
<evidence type="ECO:0000256" key="8">
    <source>
        <dbReference type="ARBA" id="ARBA00022741"/>
    </source>
</evidence>
<feature type="transmembrane region" description="Helical" evidence="14">
    <location>
        <begin position="66"/>
        <end position="85"/>
    </location>
</feature>
<dbReference type="PANTHER" id="PTHR43065:SF46">
    <property type="entry name" value="C4-DICARBOXYLATE TRANSPORT SENSOR PROTEIN DCTB"/>
    <property type="match status" value="1"/>
</dbReference>
<feature type="transmembrane region" description="Helical" evidence="14">
    <location>
        <begin position="35"/>
        <end position="59"/>
    </location>
</feature>
<feature type="transmembrane region" description="Helical" evidence="14">
    <location>
        <begin position="155"/>
        <end position="177"/>
    </location>
</feature>
<evidence type="ECO:0000256" key="1">
    <source>
        <dbReference type="ARBA" id="ARBA00000085"/>
    </source>
</evidence>
<comment type="caution">
    <text evidence="16">The sequence shown here is derived from an EMBL/GenBank/DDBJ whole genome shotgun (WGS) entry which is preliminary data.</text>
</comment>
<dbReference type="InterPro" id="IPR003661">
    <property type="entry name" value="HisK_dim/P_dom"/>
</dbReference>
<feature type="transmembrane region" description="Helical" evidence="14">
    <location>
        <begin position="5"/>
        <end position="23"/>
    </location>
</feature>
<reference evidence="16 17" key="1">
    <citation type="submission" date="2018-10" db="EMBL/GenBank/DDBJ databases">
        <title>Bacillus Keqinensis sp. nov., a moderately halophilic bacterium isolated from a saline-alkaline lake.</title>
        <authorList>
            <person name="Wang H."/>
        </authorList>
    </citation>
    <scope>NUCLEOTIDE SEQUENCE [LARGE SCALE GENOMIC DNA]</scope>
    <source>
        <strain evidence="16 17">KQ-3</strain>
    </source>
</reference>
<keyword evidence="12" id="KW-0902">Two-component regulatory system</keyword>
<dbReference type="EC" id="2.7.13.3" evidence="3"/>
<evidence type="ECO:0000256" key="4">
    <source>
        <dbReference type="ARBA" id="ARBA00022475"/>
    </source>
</evidence>
<evidence type="ECO:0000256" key="6">
    <source>
        <dbReference type="ARBA" id="ARBA00022679"/>
    </source>
</evidence>
<dbReference type="OrthoDB" id="9815750at2"/>
<protein>
    <recommendedName>
        <fullName evidence="3">histidine kinase</fullName>
        <ecNumber evidence="3">2.7.13.3</ecNumber>
    </recommendedName>
</protein>
<dbReference type="CDD" id="cd00082">
    <property type="entry name" value="HisKA"/>
    <property type="match status" value="1"/>
</dbReference>
<dbReference type="SUPFAM" id="SSF55874">
    <property type="entry name" value="ATPase domain of HSP90 chaperone/DNA topoisomerase II/histidine kinase"/>
    <property type="match status" value="1"/>
</dbReference>
<comment type="catalytic activity">
    <reaction evidence="1">
        <text>ATP + protein L-histidine = ADP + protein N-phospho-L-histidine.</text>
        <dbReference type="EC" id="2.7.13.3"/>
    </reaction>
</comment>
<keyword evidence="8" id="KW-0547">Nucleotide-binding</keyword>
<evidence type="ECO:0000256" key="2">
    <source>
        <dbReference type="ARBA" id="ARBA00004651"/>
    </source>
</evidence>
<evidence type="ECO:0000256" key="14">
    <source>
        <dbReference type="SAM" id="Phobius"/>
    </source>
</evidence>
<dbReference type="AlphaFoldDB" id="A0A3M7TMM1"/>
<evidence type="ECO:0000256" key="12">
    <source>
        <dbReference type="ARBA" id="ARBA00023012"/>
    </source>
</evidence>
<dbReference type="PRINTS" id="PR00344">
    <property type="entry name" value="BCTRLSENSOR"/>
</dbReference>
<dbReference type="EMBL" id="RHIB01000004">
    <property type="protein sequence ID" value="RNA66322.1"/>
    <property type="molecule type" value="Genomic_DNA"/>
</dbReference>
<sequence>MTETLLINVLFLLTPLIMFLIFLEDAYPISSKKLMIFLSAFSMVLCMSFPITLEIGFIFDLRYIPFIIASLYGGVKVALPLYAVLNVYRFFIGGEGVIQSFFFSTVILLIVIYLGRKFIAHHPRKRITIATFLSFLMVSFYLATLMPFYGATATFAVISANVLSIHILGTLVIMLLVEKIITNAKARESLIQSERLNTISELSASVSHEIRNPLTVSSGFLQLLNQSKTIQPSDKRYVDLSLLEIKRAEKIVTDFLSLAKPQAENMVRSNLEEEFVYVNNIMSPFAKMHQVELNYTFDNSITLTYDKNQMQQCLINLYKNGIEAMKENPGTLIVEAAGRGDAITIRIQDEGVGMTKEEIARMGKPYYSTKDKGTGLGMVVVYSTIYKLKGRIHVESEKGRSTTFHITIPGTE</sequence>
<comment type="subcellular location">
    <subcellularLocation>
        <location evidence="2">Cell membrane</location>
        <topology evidence="2">Multi-pass membrane protein</topology>
    </subcellularLocation>
</comment>
<evidence type="ECO:0000313" key="17">
    <source>
        <dbReference type="Proteomes" id="UP000278746"/>
    </source>
</evidence>
<keyword evidence="17" id="KW-1185">Reference proteome</keyword>
<feature type="transmembrane region" description="Helical" evidence="14">
    <location>
        <begin position="97"/>
        <end position="115"/>
    </location>
</feature>
<dbReference type="GO" id="GO:0005524">
    <property type="term" value="F:ATP binding"/>
    <property type="evidence" value="ECO:0007669"/>
    <property type="project" value="UniProtKB-KW"/>
</dbReference>
<dbReference type="SUPFAM" id="SSF47384">
    <property type="entry name" value="Homodimeric domain of signal transducing histidine kinase"/>
    <property type="match status" value="1"/>
</dbReference>
<feature type="transmembrane region" description="Helical" evidence="14">
    <location>
        <begin position="127"/>
        <end position="149"/>
    </location>
</feature>
<dbReference type="PROSITE" id="PS50109">
    <property type="entry name" value="HIS_KIN"/>
    <property type="match status" value="1"/>
</dbReference>
<feature type="domain" description="Histidine kinase" evidence="15">
    <location>
        <begin position="205"/>
        <end position="412"/>
    </location>
</feature>
<keyword evidence="11 14" id="KW-1133">Transmembrane helix</keyword>
<keyword evidence="7 14" id="KW-0812">Transmembrane</keyword>
<dbReference type="InterPro" id="IPR011620">
    <property type="entry name" value="Sig_transdc_His_kinase_LytS_TM"/>
</dbReference>
<dbReference type="RefSeq" id="WP_122901803.1">
    <property type="nucleotide sequence ID" value="NZ_RHIB01000004.1"/>
</dbReference>
<dbReference type="Gene3D" id="3.30.565.10">
    <property type="entry name" value="Histidine kinase-like ATPase, C-terminal domain"/>
    <property type="match status" value="1"/>
</dbReference>
<evidence type="ECO:0000313" key="16">
    <source>
        <dbReference type="EMBL" id="RNA66322.1"/>
    </source>
</evidence>
<dbReference type="GO" id="GO:0000155">
    <property type="term" value="F:phosphorelay sensor kinase activity"/>
    <property type="evidence" value="ECO:0007669"/>
    <property type="project" value="InterPro"/>
</dbReference>
<keyword evidence="6" id="KW-0808">Transferase</keyword>
<evidence type="ECO:0000256" key="10">
    <source>
        <dbReference type="ARBA" id="ARBA00022840"/>
    </source>
</evidence>
<dbReference type="Pfam" id="PF02518">
    <property type="entry name" value="HATPase_c"/>
    <property type="match status" value="1"/>
</dbReference>
<keyword evidence="4" id="KW-1003">Cell membrane</keyword>
<keyword evidence="9 16" id="KW-0418">Kinase</keyword>
<dbReference type="InterPro" id="IPR003594">
    <property type="entry name" value="HATPase_dom"/>
</dbReference>
<dbReference type="InterPro" id="IPR004358">
    <property type="entry name" value="Sig_transdc_His_kin-like_C"/>
</dbReference>
<name>A0A3M7TMM1_9BACI</name>
<gene>
    <name evidence="16" type="ORF">EBO34_19605</name>
</gene>
<dbReference type="GO" id="GO:0005886">
    <property type="term" value="C:plasma membrane"/>
    <property type="evidence" value="ECO:0007669"/>
    <property type="project" value="UniProtKB-SubCell"/>
</dbReference>
<dbReference type="Gene3D" id="1.10.287.130">
    <property type="match status" value="1"/>
</dbReference>
<keyword evidence="5" id="KW-0597">Phosphoprotein</keyword>
<evidence type="ECO:0000259" key="15">
    <source>
        <dbReference type="PROSITE" id="PS50109"/>
    </source>
</evidence>
<dbReference type="PANTHER" id="PTHR43065">
    <property type="entry name" value="SENSOR HISTIDINE KINASE"/>
    <property type="match status" value="1"/>
</dbReference>
<dbReference type="Proteomes" id="UP000278746">
    <property type="component" value="Unassembled WGS sequence"/>
</dbReference>
<dbReference type="SMART" id="SM00387">
    <property type="entry name" value="HATPase_c"/>
    <property type="match status" value="1"/>
</dbReference>
<evidence type="ECO:0000256" key="5">
    <source>
        <dbReference type="ARBA" id="ARBA00022553"/>
    </source>
</evidence>
<evidence type="ECO:0000256" key="7">
    <source>
        <dbReference type="ARBA" id="ARBA00022692"/>
    </source>
</evidence>
<accession>A0A3M7TMM1</accession>
<keyword evidence="13 14" id="KW-0472">Membrane</keyword>